<dbReference type="EMBL" id="CABDVU010000001">
    <property type="protein sequence ID" value="VTN11539.1"/>
    <property type="molecule type" value="Genomic_DNA"/>
</dbReference>
<gene>
    <name evidence="1" type="ORF">NCTC9185_03495</name>
</gene>
<sequence>MTIFPHLRKRQKLENEAPLIAKMPRYFMREAGTGCRNNLTRAAAVKFLAKLFLNEIAPEKRSRMRQARLRFSPNI</sequence>
<dbReference type="AlphaFoldDB" id="A0A4U9CZU5"/>
<evidence type="ECO:0000313" key="2">
    <source>
        <dbReference type="Proteomes" id="UP000339249"/>
    </source>
</evidence>
<name>A0A4U9CZU5_RAOTE</name>
<accession>A0A4U9CZU5</accession>
<proteinExistence type="predicted"/>
<reference evidence="1 2" key="1">
    <citation type="submission" date="2019-04" db="EMBL/GenBank/DDBJ databases">
        <authorList>
            <consortium name="Pathogen Informatics"/>
        </authorList>
    </citation>
    <scope>NUCLEOTIDE SEQUENCE [LARGE SCALE GENOMIC DNA]</scope>
    <source>
        <strain evidence="1 2">NCTC9185</strain>
    </source>
</reference>
<dbReference type="Proteomes" id="UP000339249">
    <property type="component" value="Unassembled WGS sequence"/>
</dbReference>
<organism evidence="1 2">
    <name type="scientific">Raoultella terrigena</name>
    <name type="common">Klebsiella terrigena</name>
    <dbReference type="NCBI Taxonomy" id="577"/>
    <lineage>
        <taxon>Bacteria</taxon>
        <taxon>Pseudomonadati</taxon>
        <taxon>Pseudomonadota</taxon>
        <taxon>Gammaproteobacteria</taxon>
        <taxon>Enterobacterales</taxon>
        <taxon>Enterobacteriaceae</taxon>
        <taxon>Klebsiella/Raoultella group</taxon>
        <taxon>Raoultella</taxon>
    </lineage>
</organism>
<evidence type="ECO:0000313" key="1">
    <source>
        <dbReference type="EMBL" id="VTN11539.1"/>
    </source>
</evidence>
<protein>
    <submittedName>
        <fullName evidence="1">Uncharacterized protein</fullName>
    </submittedName>
</protein>